<protein>
    <submittedName>
        <fullName evidence="1">Putative secreted protein</fullName>
    </submittedName>
</protein>
<sequence length="70" mass="7674">MTPPVLSLCLIGLISSRRRRASFAILQPAATDSRDKRGYHLIITYAARLCGLCFPCVDYAKISSTTDKAV</sequence>
<proteinExistence type="predicted"/>
<dbReference type="EMBL" id="GGFL01011378">
    <property type="protein sequence ID" value="MBW75556.1"/>
    <property type="molecule type" value="Transcribed_RNA"/>
</dbReference>
<organism evidence="1">
    <name type="scientific">Anopheles darlingi</name>
    <name type="common">Mosquito</name>
    <dbReference type="NCBI Taxonomy" id="43151"/>
    <lineage>
        <taxon>Eukaryota</taxon>
        <taxon>Metazoa</taxon>
        <taxon>Ecdysozoa</taxon>
        <taxon>Arthropoda</taxon>
        <taxon>Hexapoda</taxon>
        <taxon>Insecta</taxon>
        <taxon>Pterygota</taxon>
        <taxon>Neoptera</taxon>
        <taxon>Endopterygota</taxon>
        <taxon>Diptera</taxon>
        <taxon>Nematocera</taxon>
        <taxon>Culicoidea</taxon>
        <taxon>Culicidae</taxon>
        <taxon>Anophelinae</taxon>
        <taxon>Anopheles</taxon>
    </lineage>
</organism>
<dbReference type="AlphaFoldDB" id="A0A2M4DDD8"/>
<accession>A0A2M4DDD8</accession>
<reference evidence="1" key="1">
    <citation type="submission" date="2018-01" db="EMBL/GenBank/DDBJ databases">
        <title>An insight into the sialome of Amazonian anophelines.</title>
        <authorList>
            <person name="Ribeiro J.M."/>
            <person name="Scarpassa V."/>
            <person name="Calvo E."/>
        </authorList>
    </citation>
    <scope>NUCLEOTIDE SEQUENCE</scope>
</reference>
<name>A0A2M4DDD8_ANODA</name>
<evidence type="ECO:0000313" key="1">
    <source>
        <dbReference type="EMBL" id="MBW75556.1"/>
    </source>
</evidence>